<dbReference type="EMBL" id="AEYE02000038">
    <property type="protein sequence ID" value="EPE93755.1"/>
    <property type="molecule type" value="Genomic_DNA"/>
</dbReference>
<dbReference type="HOGENOM" id="CLU_1348176_0_0_5"/>
<keyword evidence="2" id="KW-0614">Plasmid</keyword>
<feature type="region of interest" description="Disordered" evidence="1">
    <location>
        <begin position="42"/>
        <end position="73"/>
    </location>
</feature>
<feature type="compositionally biased region" description="Basic and acidic residues" evidence="1">
    <location>
        <begin position="42"/>
        <end position="55"/>
    </location>
</feature>
<name>S3H672_9HYPH</name>
<dbReference type="Proteomes" id="UP000014411">
    <property type="component" value="Unassembled WGS sequence"/>
</dbReference>
<comment type="caution">
    <text evidence="2">The sequence shown here is derived from an EMBL/GenBank/DDBJ whole genome shotgun (WGS) entry which is preliminary data.</text>
</comment>
<evidence type="ECO:0000256" key="1">
    <source>
        <dbReference type="SAM" id="MobiDB-lite"/>
    </source>
</evidence>
<geneLocation type="plasmid" evidence="2">
    <name>pRg502a</name>
</geneLocation>
<keyword evidence="3" id="KW-1185">Reference proteome</keyword>
<dbReference type="AlphaFoldDB" id="S3H672"/>
<sequence>MRTPQRSFVVEFKSRRRHQNPSATSIWGNADLKAIAREVEEETSHLFGTSERDSDGVEPAIATSNPAGEGPGTVKVAVVSSTSVDGAPSLSAPADLPARAQAAEALAHPVGGPSPKKRRHATTAVKKHKNSKLRPAKIAVRSSALDFRRQEPAPQVLNIEAPSVDDLDVLDAENRRMRALLAERLRRENGQLRTMLTRFDLDSSKDGSTSKTNGWLRWQN</sequence>
<gene>
    <name evidence="2" type="ORF">RGCCGE502_33191</name>
</gene>
<organism evidence="2 3">
    <name type="scientific">Rhizobium grahamii CCGE 502</name>
    <dbReference type="NCBI Taxonomy" id="990285"/>
    <lineage>
        <taxon>Bacteria</taxon>
        <taxon>Pseudomonadati</taxon>
        <taxon>Pseudomonadota</taxon>
        <taxon>Alphaproteobacteria</taxon>
        <taxon>Hyphomicrobiales</taxon>
        <taxon>Rhizobiaceae</taxon>
        <taxon>Rhizobium/Agrobacterium group</taxon>
        <taxon>Rhizobium</taxon>
    </lineage>
</organism>
<proteinExistence type="predicted"/>
<evidence type="ECO:0000313" key="2">
    <source>
        <dbReference type="EMBL" id="EPE93755.1"/>
    </source>
</evidence>
<accession>S3H672</accession>
<evidence type="ECO:0000313" key="3">
    <source>
        <dbReference type="Proteomes" id="UP000014411"/>
    </source>
</evidence>
<reference evidence="2 3" key="1">
    <citation type="journal article" date="2012" name="J. Bacteriol.">
        <title>Genome sequence of Rhizobium grahamii CCGE502, a broad-host-range symbiont with low nodulation competitiveness in Phaseolus vulgaris.</title>
        <authorList>
            <person name="Althabegoiti M.J."/>
            <person name="Lozano L."/>
            <person name="Torres-Tejerizo G."/>
            <person name="Ormeno-Orrillo E."/>
            <person name="Rogel M.A."/>
            <person name="Gonzalez V."/>
            <person name="Martinez-Romero E."/>
        </authorList>
    </citation>
    <scope>NUCLEOTIDE SEQUENCE [LARGE SCALE GENOMIC DNA]</scope>
    <source>
        <strain evidence="2 3">CCGE 502</strain>
        <plasmid evidence="2">pRg502a</plasmid>
    </source>
</reference>
<protein>
    <submittedName>
        <fullName evidence="2">Uncharacterized protein</fullName>
    </submittedName>
</protein>